<feature type="transmembrane region" description="Helical" evidence="1">
    <location>
        <begin position="30"/>
        <end position="50"/>
    </location>
</feature>
<feature type="transmembrane region" description="Helical" evidence="1">
    <location>
        <begin position="345"/>
        <end position="364"/>
    </location>
</feature>
<evidence type="ECO:0008006" key="5">
    <source>
        <dbReference type="Google" id="ProtNLM"/>
    </source>
</evidence>
<feature type="signal peptide" evidence="2">
    <location>
        <begin position="1"/>
        <end position="18"/>
    </location>
</feature>
<dbReference type="Proteomes" id="UP000016929">
    <property type="component" value="Unassembled WGS sequence"/>
</dbReference>
<proteinExistence type="predicted"/>
<sequence>MTAFVAFCLALVSQGLTAWALGFTASANLVRPVIAAVVALLTWFFNQAILDALPSRLHVALLSTGMWIQCLKTFDDLCLSRLSFEGTSPSLTKRLSFGVSNLWNMRGVDTLPISSSARNIRPTITMSASSDVKIIVAGLPRTSTTSLKKGLEILGVTPCFHLGDPPAPISRVKESARVLAIQDRNERLKALKKLYDGFEAVFEPPASALVDDMLTIYPNAKVILSVRKNPQVWLASYYGLGIDLRSKWYRILGYWIPGVIHSSDLIVAWSKYYSEKFGLEQVPSEELYHKHNQWVHDIVPAGQLLEYQPSMGWEPLARFLDRPVPQGEPFPRVNEAAFLRNVKRAAMGLGSLVWLCLFVGLYYAGSFSWSKFASET</sequence>
<reference evidence="4" key="1">
    <citation type="submission" date="2012-09" db="EMBL/GenBank/DDBJ databases">
        <title>Genome sequencing and comparative transcriptomics of race 1 and race 4 of banana pathogen: Fusarium oxysporum f. sp. cubense.</title>
        <authorList>
            <person name="Fang X."/>
            <person name="Huang J."/>
        </authorList>
    </citation>
    <scope>NUCLEOTIDE SEQUENCE [LARGE SCALE GENOMIC DNA]</scope>
    <source>
        <strain evidence="4">race 4</strain>
    </source>
</reference>
<dbReference type="InterPro" id="IPR040632">
    <property type="entry name" value="Sulfotransfer_4"/>
</dbReference>
<dbReference type="PANTHER" id="PTHR36978">
    <property type="entry name" value="P-LOOP CONTAINING NUCLEOTIDE TRIPHOSPHATE HYDROLASE"/>
    <property type="match status" value="1"/>
</dbReference>
<protein>
    <recommendedName>
        <fullName evidence="5">NAD dependent epimerase/dehydratase</fullName>
    </recommendedName>
</protein>
<dbReference type="InterPro" id="IPR027417">
    <property type="entry name" value="P-loop_NTPase"/>
</dbReference>
<keyword evidence="1" id="KW-1133">Transmembrane helix</keyword>
<dbReference type="HOGENOM" id="CLU_735735_0_0_1"/>
<organism evidence="3 4">
    <name type="scientific">Fusarium oxysporum f. sp. cubense (strain race 4)</name>
    <name type="common">Panama disease fungus</name>
    <dbReference type="NCBI Taxonomy" id="2502994"/>
    <lineage>
        <taxon>Eukaryota</taxon>
        <taxon>Fungi</taxon>
        <taxon>Dikarya</taxon>
        <taxon>Ascomycota</taxon>
        <taxon>Pezizomycotina</taxon>
        <taxon>Sordariomycetes</taxon>
        <taxon>Hypocreomycetidae</taxon>
        <taxon>Hypocreales</taxon>
        <taxon>Nectriaceae</taxon>
        <taxon>Fusarium</taxon>
        <taxon>Fusarium oxysporum species complex</taxon>
    </lineage>
</organism>
<dbReference type="PANTHER" id="PTHR36978:SF4">
    <property type="entry name" value="P-LOOP CONTAINING NUCLEOSIDE TRIPHOSPHATE HYDROLASE PROTEIN"/>
    <property type="match status" value="1"/>
</dbReference>
<evidence type="ECO:0000256" key="2">
    <source>
        <dbReference type="SAM" id="SignalP"/>
    </source>
</evidence>
<evidence type="ECO:0000256" key="1">
    <source>
        <dbReference type="SAM" id="Phobius"/>
    </source>
</evidence>
<dbReference type="Gene3D" id="3.40.50.300">
    <property type="entry name" value="P-loop containing nucleotide triphosphate hydrolases"/>
    <property type="match status" value="1"/>
</dbReference>
<dbReference type="EMBL" id="KB726988">
    <property type="protein sequence ID" value="EMT66134.1"/>
    <property type="molecule type" value="Genomic_DNA"/>
</dbReference>
<dbReference type="SUPFAM" id="SSF52540">
    <property type="entry name" value="P-loop containing nucleoside triphosphate hydrolases"/>
    <property type="match status" value="1"/>
</dbReference>
<dbReference type="Pfam" id="PF17784">
    <property type="entry name" value="Sulfotransfer_4"/>
    <property type="match status" value="1"/>
</dbReference>
<keyword evidence="4" id="KW-1185">Reference proteome</keyword>
<keyword evidence="1" id="KW-0472">Membrane</keyword>
<evidence type="ECO:0000313" key="3">
    <source>
        <dbReference type="EMBL" id="EMT66134.1"/>
    </source>
</evidence>
<accession>N1RK96</accession>
<feature type="chain" id="PRO_5004110624" description="NAD dependent epimerase/dehydratase" evidence="2">
    <location>
        <begin position="19"/>
        <end position="376"/>
    </location>
</feature>
<dbReference type="OrthoDB" id="408152at2759"/>
<name>N1RK96_FUSC4</name>
<evidence type="ECO:0000313" key="4">
    <source>
        <dbReference type="Proteomes" id="UP000016929"/>
    </source>
</evidence>
<reference evidence="4" key="2">
    <citation type="journal article" date="2014" name="PLoS ONE">
        <title>Genome and Transcriptome Analysis of the Fungal Pathogen Fusarium oxysporum f. sp. cubense Causing Banana Vascular Wilt Disease.</title>
        <authorList>
            <person name="Guo L."/>
            <person name="Han L."/>
            <person name="Yang L."/>
            <person name="Zeng H."/>
            <person name="Fan D."/>
            <person name="Zhu Y."/>
            <person name="Feng Y."/>
            <person name="Wang G."/>
            <person name="Peng C."/>
            <person name="Jiang X."/>
            <person name="Zhou D."/>
            <person name="Ni P."/>
            <person name="Liang C."/>
            <person name="Liu L."/>
            <person name="Wang J."/>
            <person name="Mao C."/>
            <person name="Fang X."/>
            <person name="Peng M."/>
            <person name="Huang J."/>
        </authorList>
    </citation>
    <scope>NUCLEOTIDE SEQUENCE [LARGE SCALE GENOMIC DNA]</scope>
    <source>
        <strain evidence="4">race 4</strain>
    </source>
</reference>
<keyword evidence="2" id="KW-0732">Signal</keyword>
<dbReference type="AlphaFoldDB" id="N1RK96"/>
<keyword evidence="1" id="KW-0812">Transmembrane</keyword>
<gene>
    <name evidence="3" type="ORF">FOC4_g10006523</name>
</gene>